<proteinExistence type="predicted"/>
<name>T1BRK2_9ZZZZ</name>
<evidence type="ECO:0000259" key="4">
    <source>
        <dbReference type="Pfam" id="PF13377"/>
    </source>
</evidence>
<reference evidence="5" key="2">
    <citation type="journal article" date="2014" name="ISME J.">
        <title>Microbial stratification in low pH oxic and suboxic macroscopic growths along an acid mine drainage.</title>
        <authorList>
            <person name="Mendez-Garcia C."/>
            <person name="Mesa V."/>
            <person name="Sprenger R.R."/>
            <person name="Richter M."/>
            <person name="Diez M.S."/>
            <person name="Solano J."/>
            <person name="Bargiela R."/>
            <person name="Golyshina O.V."/>
            <person name="Manteca A."/>
            <person name="Ramos J.L."/>
            <person name="Gallego J.R."/>
            <person name="Llorente I."/>
            <person name="Martins Dos Santos V.A."/>
            <person name="Jensen O.N."/>
            <person name="Pelaez A.I."/>
            <person name="Sanchez J."/>
            <person name="Ferrer M."/>
        </authorList>
    </citation>
    <scope>NUCLEOTIDE SEQUENCE</scope>
</reference>
<reference evidence="5" key="1">
    <citation type="submission" date="2013-08" db="EMBL/GenBank/DDBJ databases">
        <authorList>
            <person name="Mendez C."/>
            <person name="Richter M."/>
            <person name="Ferrer M."/>
            <person name="Sanchez J."/>
        </authorList>
    </citation>
    <scope>NUCLEOTIDE SEQUENCE</scope>
</reference>
<dbReference type="InterPro" id="IPR028082">
    <property type="entry name" value="Peripla_BP_I"/>
</dbReference>
<sequence length="178" mass="20336">AFGEVGPEDIVQGRVDGAIMGHWDDLETILALQRAKIPVVVTSHLQENIPFMQVVPDDYAMGVLAAEHLASKGFRTFAYYGMSEATSVSWDRLRRAGFVDTLKKLNHPVHIYENPVPDWWRFQNDQQQKNLRRWLKNLPKPFALFACLDRFAYEAIRLAREEGLMMPEDMAVCGVDNS</sequence>
<dbReference type="EMBL" id="AUZZ01003570">
    <property type="protein sequence ID" value="EQD56580.1"/>
    <property type="molecule type" value="Genomic_DNA"/>
</dbReference>
<dbReference type="InterPro" id="IPR046335">
    <property type="entry name" value="LacI/GalR-like_sensor"/>
</dbReference>
<feature type="non-terminal residue" evidence="5">
    <location>
        <position position="1"/>
    </location>
</feature>
<evidence type="ECO:0000313" key="5">
    <source>
        <dbReference type="EMBL" id="EQD56580.1"/>
    </source>
</evidence>
<gene>
    <name evidence="5" type="ORF">B2A_05179</name>
</gene>
<keyword evidence="3" id="KW-0804">Transcription</keyword>
<evidence type="ECO:0000256" key="3">
    <source>
        <dbReference type="ARBA" id="ARBA00023163"/>
    </source>
</evidence>
<dbReference type="GO" id="GO:0000976">
    <property type="term" value="F:transcription cis-regulatory region binding"/>
    <property type="evidence" value="ECO:0007669"/>
    <property type="project" value="TreeGrafter"/>
</dbReference>
<dbReference type="GO" id="GO:0003700">
    <property type="term" value="F:DNA-binding transcription factor activity"/>
    <property type="evidence" value="ECO:0007669"/>
    <property type="project" value="TreeGrafter"/>
</dbReference>
<accession>T1BRK2</accession>
<dbReference type="AlphaFoldDB" id="T1BRK2"/>
<dbReference type="Gene3D" id="3.40.50.2300">
    <property type="match status" value="2"/>
</dbReference>
<feature type="domain" description="Transcriptional regulator LacI/GalR-like sensor" evidence="4">
    <location>
        <begin position="66"/>
        <end position="178"/>
    </location>
</feature>
<keyword evidence="2" id="KW-0238">DNA-binding</keyword>
<dbReference type="PANTHER" id="PTHR30146:SF24">
    <property type="entry name" value="XYLOSE OPERON REGULATORY PROTEIN"/>
    <property type="match status" value="1"/>
</dbReference>
<keyword evidence="1" id="KW-0805">Transcription regulation</keyword>
<dbReference type="PANTHER" id="PTHR30146">
    <property type="entry name" value="LACI-RELATED TRANSCRIPTIONAL REPRESSOR"/>
    <property type="match status" value="1"/>
</dbReference>
<comment type="caution">
    <text evidence="5">The sequence shown here is derived from an EMBL/GenBank/DDBJ whole genome shotgun (WGS) entry which is preliminary data.</text>
</comment>
<evidence type="ECO:0000256" key="1">
    <source>
        <dbReference type="ARBA" id="ARBA00023015"/>
    </source>
</evidence>
<evidence type="ECO:0000256" key="2">
    <source>
        <dbReference type="ARBA" id="ARBA00023125"/>
    </source>
</evidence>
<organism evidence="5">
    <name type="scientific">mine drainage metagenome</name>
    <dbReference type="NCBI Taxonomy" id="410659"/>
    <lineage>
        <taxon>unclassified sequences</taxon>
        <taxon>metagenomes</taxon>
        <taxon>ecological metagenomes</taxon>
    </lineage>
</organism>
<dbReference type="SUPFAM" id="SSF53822">
    <property type="entry name" value="Periplasmic binding protein-like I"/>
    <property type="match status" value="1"/>
</dbReference>
<feature type="non-terminal residue" evidence="5">
    <location>
        <position position="178"/>
    </location>
</feature>
<dbReference type="Pfam" id="PF13377">
    <property type="entry name" value="Peripla_BP_3"/>
    <property type="match status" value="1"/>
</dbReference>
<protein>
    <submittedName>
        <fullName evidence="5">Xylose operon regulatory protein</fullName>
    </submittedName>
</protein>